<dbReference type="InterPro" id="IPR051908">
    <property type="entry name" value="Ribosomal_N-acetyltransferase"/>
</dbReference>
<evidence type="ECO:0000313" key="2">
    <source>
        <dbReference type="EMBL" id="MXN19456.1"/>
    </source>
</evidence>
<proteinExistence type="predicted"/>
<dbReference type="PROSITE" id="PS51186">
    <property type="entry name" value="GNAT"/>
    <property type="match status" value="1"/>
</dbReference>
<dbReference type="PANTHER" id="PTHR43441">
    <property type="entry name" value="RIBOSOMAL-PROTEIN-SERINE ACETYLTRANSFERASE"/>
    <property type="match status" value="1"/>
</dbReference>
<sequence length="205" mass="22661">MLPKARLIDPRTLRVPREVPTPRLQLRAPSPAMALDLAEARAESHAALHPWFHAEMGTEAEEADPGWQAGRLAAQVIAFERREDLTYYLFDKGRLIGMITLHPLWRRGQIKLTYWIRISAQRQGYGREAVGAMVAFSFEVLSARLVTTGHAEPNRGSARLARSLGFRQIARQPLACELPDGSLVAGIGYALESDDRPPAAADGSQ</sequence>
<evidence type="ECO:0000313" key="3">
    <source>
        <dbReference type="Proteomes" id="UP000477911"/>
    </source>
</evidence>
<dbReference type="Gene3D" id="3.40.630.30">
    <property type="match status" value="1"/>
</dbReference>
<evidence type="ECO:0000259" key="1">
    <source>
        <dbReference type="PROSITE" id="PS51186"/>
    </source>
</evidence>
<accession>A0A6L7G7R3</accession>
<dbReference type="GO" id="GO:0005737">
    <property type="term" value="C:cytoplasm"/>
    <property type="evidence" value="ECO:0007669"/>
    <property type="project" value="TreeGrafter"/>
</dbReference>
<dbReference type="Pfam" id="PF13302">
    <property type="entry name" value="Acetyltransf_3"/>
    <property type="match status" value="1"/>
</dbReference>
<dbReference type="SUPFAM" id="SSF55729">
    <property type="entry name" value="Acyl-CoA N-acyltransferases (Nat)"/>
    <property type="match status" value="1"/>
</dbReference>
<dbReference type="GO" id="GO:1990189">
    <property type="term" value="F:protein N-terminal-serine acetyltransferase activity"/>
    <property type="evidence" value="ECO:0007669"/>
    <property type="project" value="TreeGrafter"/>
</dbReference>
<name>A0A6L7G7R3_9RHOB</name>
<organism evidence="2 3">
    <name type="scientific">Pseudooceanicola albus</name>
    <dbReference type="NCBI Taxonomy" id="2692189"/>
    <lineage>
        <taxon>Bacteria</taxon>
        <taxon>Pseudomonadati</taxon>
        <taxon>Pseudomonadota</taxon>
        <taxon>Alphaproteobacteria</taxon>
        <taxon>Rhodobacterales</taxon>
        <taxon>Paracoccaceae</taxon>
        <taxon>Pseudooceanicola</taxon>
    </lineage>
</organism>
<dbReference type="InterPro" id="IPR016181">
    <property type="entry name" value="Acyl_CoA_acyltransferase"/>
</dbReference>
<feature type="domain" description="N-acetyltransferase" evidence="1">
    <location>
        <begin position="35"/>
        <end position="194"/>
    </location>
</feature>
<dbReference type="PANTHER" id="PTHR43441:SF3">
    <property type="entry name" value="ACETYLTRANSFERASE"/>
    <property type="match status" value="1"/>
</dbReference>
<dbReference type="Proteomes" id="UP000477911">
    <property type="component" value="Unassembled WGS sequence"/>
</dbReference>
<comment type="caution">
    <text evidence="2">The sequence shown here is derived from an EMBL/GenBank/DDBJ whole genome shotgun (WGS) entry which is preliminary data.</text>
</comment>
<dbReference type="RefSeq" id="WP_160895579.1">
    <property type="nucleotide sequence ID" value="NZ_WUMU01000018.1"/>
</dbReference>
<keyword evidence="2" id="KW-0808">Transferase</keyword>
<protein>
    <submittedName>
        <fullName evidence="2">GNAT family N-acetyltransferase</fullName>
    </submittedName>
</protein>
<dbReference type="GO" id="GO:0008999">
    <property type="term" value="F:protein-N-terminal-alanine acetyltransferase activity"/>
    <property type="evidence" value="ECO:0007669"/>
    <property type="project" value="TreeGrafter"/>
</dbReference>
<gene>
    <name evidence="2" type="ORF">GR170_16610</name>
</gene>
<dbReference type="AlphaFoldDB" id="A0A6L7G7R3"/>
<dbReference type="InterPro" id="IPR000182">
    <property type="entry name" value="GNAT_dom"/>
</dbReference>
<keyword evidence="3" id="KW-1185">Reference proteome</keyword>
<reference evidence="2 3" key="1">
    <citation type="submission" date="2019-12" db="EMBL/GenBank/DDBJ databases">
        <authorList>
            <person name="Li M."/>
        </authorList>
    </citation>
    <scope>NUCLEOTIDE SEQUENCE [LARGE SCALE GENOMIC DNA]</scope>
    <source>
        <strain evidence="2 3">GBMRC 2024</strain>
    </source>
</reference>
<dbReference type="EMBL" id="WUMU01000018">
    <property type="protein sequence ID" value="MXN19456.1"/>
    <property type="molecule type" value="Genomic_DNA"/>
</dbReference>